<evidence type="ECO:0000256" key="4">
    <source>
        <dbReference type="ARBA" id="ARBA00022679"/>
    </source>
</evidence>
<keyword evidence="7 9" id="KW-0472">Membrane</keyword>
<dbReference type="CDD" id="cd07571">
    <property type="entry name" value="ALP_N-acyl_transferase"/>
    <property type="match status" value="1"/>
</dbReference>
<dbReference type="Pfam" id="PF00795">
    <property type="entry name" value="CN_hydrolase"/>
    <property type="match status" value="1"/>
</dbReference>
<dbReference type="InterPro" id="IPR003010">
    <property type="entry name" value="C-N_Hydrolase"/>
</dbReference>
<dbReference type="GO" id="GO:0042158">
    <property type="term" value="P:lipoprotein biosynthetic process"/>
    <property type="evidence" value="ECO:0007669"/>
    <property type="project" value="UniProtKB-UniRule"/>
</dbReference>
<dbReference type="HAMAP" id="MF_01148">
    <property type="entry name" value="Lnt"/>
    <property type="match status" value="1"/>
</dbReference>
<keyword evidence="5 9" id="KW-0812">Transmembrane</keyword>
<dbReference type="STRING" id="867345.SAMN05421693_1218"/>
<dbReference type="NCBIfam" id="TIGR00546">
    <property type="entry name" value="lnt"/>
    <property type="match status" value="1"/>
</dbReference>
<dbReference type="UniPathway" id="UPA00666"/>
<keyword evidence="6 9" id="KW-1133">Transmembrane helix</keyword>
<keyword evidence="12" id="KW-1185">Reference proteome</keyword>
<feature type="transmembrane region" description="Helical" evidence="9">
    <location>
        <begin position="169"/>
        <end position="196"/>
    </location>
</feature>
<evidence type="ECO:0000313" key="12">
    <source>
        <dbReference type="Proteomes" id="UP000199496"/>
    </source>
</evidence>
<evidence type="ECO:0000256" key="5">
    <source>
        <dbReference type="ARBA" id="ARBA00022692"/>
    </source>
</evidence>
<feature type="transmembrane region" description="Helical" evidence="9">
    <location>
        <begin position="66"/>
        <end position="84"/>
    </location>
</feature>
<feature type="transmembrane region" description="Helical" evidence="9">
    <location>
        <begin position="90"/>
        <end position="118"/>
    </location>
</feature>
<gene>
    <name evidence="9" type="primary">lnt</name>
    <name evidence="11" type="ORF">SAMN05421693_1218</name>
</gene>
<keyword evidence="11" id="KW-0449">Lipoprotein</keyword>
<dbReference type="RefSeq" id="WP_090207882.1">
    <property type="nucleotide sequence ID" value="NZ_FOFO01000021.1"/>
</dbReference>
<dbReference type="InterPro" id="IPR036526">
    <property type="entry name" value="C-N_Hydrolase_sf"/>
</dbReference>
<dbReference type="Pfam" id="PF20154">
    <property type="entry name" value="LNT_N"/>
    <property type="match status" value="1"/>
</dbReference>
<dbReference type="PANTHER" id="PTHR38686:SF1">
    <property type="entry name" value="APOLIPOPROTEIN N-ACYLTRANSFERASE"/>
    <property type="match status" value="1"/>
</dbReference>
<evidence type="ECO:0000256" key="1">
    <source>
        <dbReference type="ARBA" id="ARBA00004651"/>
    </source>
</evidence>
<comment type="similarity">
    <text evidence="2 9">Belongs to the CN hydrolase family. Apolipoprotein N-acyltransferase subfamily.</text>
</comment>
<dbReference type="EMBL" id="FOFO01000021">
    <property type="protein sequence ID" value="SEQ22927.1"/>
    <property type="molecule type" value="Genomic_DNA"/>
</dbReference>
<dbReference type="GO" id="GO:0005886">
    <property type="term" value="C:plasma membrane"/>
    <property type="evidence" value="ECO:0007669"/>
    <property type="project" value="UniProtKB-SubCell"/>
</dbReference>
<dbReference type="InterPro" id="IPR045378">
    <property type="entry name" value="LNT_N"/>
</dbReference>
<name>A0A1H9EBG2_9GAMM</name>
<comment type="caution">
    <text evidence="9">Lacks conserved residue(s) required for the propagation of feature annotation.</text>
</comment>
<evidence type="ECO:0000259" key="10">
    <source>
        <dbReference type="PROSITE" id="PS50263"/>
    </source>
</evidence>
<dbReference type="Proteomes" id="UP000199496">
    <property type="component" value="Unassembled WGS sequence"/>
</dbReference>
<evidence type="ECO:0000256" key="7">
    <source>
        <dbReference type="ARBA" id="ARBA00023136"/>
    </source>
</evidence>
<evidence type="ECO:0000256" key="6">
    <source>
        <dbReference type="ARBA" id="ARBA00022989"/>
    </source>
</evidence>
<feature type="transmembrane region" description="Helical" evidence="9">
    <location>
        <begin position="20"/>
        <end position="37"/>
    </location>
</feature>
<comment type="pathway">
    <text evidence="9">Protein modification; lipoprotein biosynthesis (N-acyl transfer).</text>
</comment>
<feature type="transmembrane region" description="Helical" evidence="9">
    <location>
        <begin position="130"/>
        <end position="149"/>
    </location>
</feature>
<reference evidence="11 12" key="1">
    <citation type="submission" date="2016-10" db="EMBL/GenBank/DDBJ databases">
        <authorList>
            <person name="de Groot N.N."/>
        </authorList>
    </citation>
    <scope>NUCLEOTIDE SEQUENCE [LARGE SCALE GENOMIC DNA]</scope>
    <source>
        <strain evidence="11 12">B7-7</strain>
    </source>
</reference>
<keyword evidence="3 9" id="KW-1003">Cell membrane</keyword>
<feature type="domain" description="CN hydrolase" evidence="10">
    <location>
        <begin position="238"/>
        <end position="476"/>
    </location>
</feature>
<dbReference type="PROSITE" id="PS50263">
    <property type="entry name" value="CN_HYDROLASE"/>
    <property type="match status" value="1"/>
</dbReference>
<keyword evidence="4 9" id="KW-0808">Transferase</keyword>
<feature type="transmembrane region" description="Helical" evidence="9">
    <location>
        <begin position="483"/>
        <end position="504"/>
    </location>
</feature>
<protein>
    <recommendedName>
        <fullName evidence="9">Apolipoprotein N-acyltransferase</fullName>
        <shortName evidence="9">ALP N-acyltransferase</shortName>
        <ecNumber evidence="9">2.3.1.269</ecNumber>
    </recommendedName>
</protein>
<evidence type="ECO:0000256" key="2">
    <source>
        <dbReference type="ARBA" id="ARBA00010065"/>
    </source>
</evidence>
<organism evidence="11 12">
    <name type="scientific">Ectothiorhodospira magna</name>
    <dbReference type="NCBI Taxonomy" id="867345"/>
    <lineage>
        <taxon>Bacteria</taxon>
        <taxon>Pseudomonadati</taxon>
        <taxon>Pseudomonadota</taxon>
        <taxon>Gammaproteobacteria</taxon>
        <taxon>Chromatiales</taxon>
        <taxon>Ectothiorhodospiraceae</taxon>
        <taxon>Ectothiorhodospira</taxon>
    </lineage>
</organism>
<dbReference type="SUPFAM" id="SSF56317">
    <property type="entry name" value="Carbon-nitrogen hydrolase"/>
    <property type="match status" value="1"/>
</dbReference>
<evidence type="ECO:0000256" key="3">
    <source>
        <dbReference type="ARBA" id="ARBA00022475"/>
    </source>
</evidence>
<evidence type="ECO:0000256" key="8">
    <source>
        <dbReference type="ARBA" id="ARBA00023315"/>
    </source>
</evidence>
<dbReference type="GO" id="GO:0016410">
    <property type="term" value="F:N-acyltransferase activity"/>
    <property type="evidence" value="ECO:0007669"/>
    <property type="project" value="UniProtKB-UniRule"/>
</dbReference>
<dbReference type="Gene3D" id="3.60.110.10">
    <property type="entry name" value="Carbon-nitrogen hydrolase"/>
    <property type="match status" value="1"/>
</dbReference>
<keyword evidence="8 9" id="KW-0012">Acyltransferase</keyword>
<accession>A0A1H9EBG2</accession>
<comment type="catalytic activity">
    <reaction evidence="9">
        <text>N-terminal S-1,2-diacyl-sn-glyceryl-L-cysteinyl-[lipoprotein] + a glycerophospholipid = N-acyl-S-1,2-diacyl-sn-glyceryl-L-cysteinyl-[lipoprotein] + a 2-acyl-sn-glycero-3-phospholipid + H(+)</text>
        <dbReference type="Rhea" id="RHEA:48228"/>
        <dbReference type="Rhea" id="RHEA-COMP:14681"/>
        <dbReference type="Rhea" id="RHEA-COMP:14684"/>
        <dbReference type="ChEBI" id="CHEBI:15378"/>
        <dbReference type="ChEBI" id="CHEBI:136912"/>
        <dbReference type="ChEBI" id="CHEBI:140656"/>
        <dbReference type="ChEBI" id="CHEBI:140657"/>
        <dbReference type="ChEBI" id="CHEBI:140660"/>
        <dbReference type="EC" id="2.3.1.269"/>
    </reaction>
</comment>
<sequence length="514" mass="56486">MPQTLSTLPLIRLLERHPRWVLLLALLAGVALVPAFAPFEIRVLGVLAPALLFLLWAGAQPRQAAWRGYVFGLGLFGAGVYWVYYSLHLFGAAIAPLAALITAGFVMLLALFPALLGYLVARLRGRTTPFVHLVVLVPALWVLFEWWRSWLLTGFPWLLLGTAQRDTALAGYLPVLGVFGTSLVAAMMAGALVWGVVSGPRRLVAALGLVGVLWLGGLGLTQVEWTRPVGEPLQVSLVQGNMAQEDKLRPGARVTAMKLYGELTEAAFGSDLILWPETAVPSFYHALEEDFFLPLAAEAGIHGGALLAGIFTYEHHTRRMFNSIVKVDADHPQFYHKRKRVPFGEYLPMRGWLEWLERYIELPMADLSQGHGGYTLEAAGIVLGASICYEDAFGHLIIRALPQAQMLVNVTNDAWFGDSIAPHQHLEIAQVRSLEAGRDMLRATNTGISAVIDHQGRIRDRSPQFQPHVLTSWAQPREGRTPYALWGNWLVVTGLMVLVAGLLLGGARRSRLSG</sequence>
<proteinExistence type="inferred from homology"/>
<comment type="function">
    <text evidence="9">Catalyzes the phospholipid dependent N-acylation of the N-terminal cysteine of apolipoprotein, the last step in lipoprotein maturation.</text>
</comment>
<comment type="subcellular location">
    <subcellularLocation>
        <location evidence="1 9">Cell membrane</location>
        <topology evidence="1 9">Multi-pass membrane protein</topology>
    </subcellularLocation>
</comment>
<dbReference type="InterPro" id="IPR004563">
    <property type="entry name" value="Apolipo_AcylTrfase"/>
</dbReference>
<dbReference type="EC" id="2.3.1.269" evidence="9"/>
<feature type="transmembrane region" description="Helical" evidence="9">
    <location>
        <begin position="291"/>
        <end position="313"/>
    </location>
</feature>
<feature type="transmembrane region" description="Helical" evidence="9">
    <location>
        <begin position="43"/>
        <end position="59"/>
    </location>
</feature>
<dbReference type="PANTHER" id="PTHR38686">
    <property type="entry name" value="APOLIPOPROTEIN N-ACYLTRANSFERASE"/>
    <property type="match status" value="1"/>
</dbReference>
<feature type="transmembrane region" description="Helical" evidence="9">
    <location>
        <begin position="203"/>
        <end position="223"/>
    </location>
</feature>
<dbReference type="OrthoDB" id="9804277at2"/>
<evidence type="ECO:0000256" key="9">
    <source>
        <dbReference type="HAMAP-Rule" id="MF_01148"/>
    </source>
</evidence>
<dbReference type="AlphaFoldDB" id="A0A1H9EBG2"/>
<evidence type="ECO:0000313" key="11">
    <source>
        <dbReference type="EMBL" id="SEQ22927.1"/>
    </source>
</evidence>